<proteinExistence type="predicted"/>
<dbReference type="InterPro" id="IPR050463">
    <property type="entry name" value="Gfo/Idh/MocA_oxidrdct_glycsds"/>
</dbReference>
<dbReference type="PANTHER" id="PTHR43818:SF11">
    <property type="entry name" value="BCDNA.GH03377"/>
    <property type="match status" value="1"/>
</dbReference>
<gene>
    <name evidence="3" type="ORF">G1H11_06660</name>
</gene>
<comment type="caution">
    <text evidence="3">The sequence shown here is derived from an EMBL/GenBank/DDBJ whole genome shotgun (WGS) entry which is preliminary data.</text>
</comment>
<name>A0A6N9YIX3_9ACTN</name>
<sequence length="389" mass="41925">MNSHDIPATVALIGVRGYGRSYLEPLTAHGAAGSARFVAGCDVNPEAAADLPAGVEFFTDHRSMLARTRPDVTIVASPPHTHFEMAWDAMEAGSDVMLEKPPVVSVTEHTQLIELSRNRGRLCQIGFQGLAAEPMIRLLALVADGTLGEIGDITVTGQWIRLDRYYQRSRWAGHRALDGVVAADGVATNPLAHPVMNALAVAQAADPSAVPETLEVEAYRCRDIATDDTLSARIRLGDGKRIHVALTLCAEMQEAPVVTVYGTSGVAELGETASVLSIDGERLDLSTERGRPFDNLLAHRRDPQNVPLRASLQRTEAFTAFLEGMLASGDPHRIPAEHLEERDEDGSRRVILAGINAAVADSARTRALFSELGAAWARPGVSVDLRNRR</sequence>
<dbReference type="AlphaFoldDB" id="A0A6N9YIX3"/>
<dbReference type="Gene3D" id="3.40.50.720">
    <property type="entry name" value="NAD(P)-binding Rossmann-like Domain"/>
    <property type="match status" value="1"/>
</dbReference>
<protein>
    <submittedName>
        <fullName evidence="3">Gfo/Idh/MocA family oxidoreductase</fullName>
    </submittedName>
</protein>
<accession>A0A6N9YIX3</accession>
<dbReference type="SUPFAM" id="SSF55347">
    <property type="entry name" value="Glyceraldehyde-3-phosphate dehydrogenase-like, C-terminal domain"/>
    <property type="match status" value="1"/>
</dbReference>
<evidence type="ECO:0000259" key="2">
    <source>
        <dbReference type="Pfam" id="PF01408"/>
    </source>
</evidence>
<dbReference type="Gene3D" id="3.30.360.10">
    <property type="entry name" value="Dihydrodipicolinate Reductase, domain 2"/>
    <property type="match status" value="1"/>
</dbReference>
<dbReference type="InterPro" id="IPR000683">
    <property type="entry name" value="Gfo/Idh/MocA-like_OxRdtase_N"/>
</dbReference>
<evidence type="ECO:0000313" key="4">
    <source>
        <dbReference type="Proteomes" id="UP000469185"/>
    </source>
</evidence>
<dbReference type="Pfam" id="PF01408">
    <property type="entry name" value="GFO_IDH_MocA"/>
    <property type="match status" value="1"/>
</dbReference>
<dbReference type="InterPro" id="IPR036291">
    <property type="entry name" value="NAD(P)-bd_dom_sf"/>
</dbReference>
<dbReference type="Proteomes" id="UP000469185">
    <property type="component" value="Unassembled WGS sequence"/>
</dbReference>
<evidence type="ECO:0000256" key="1">
    <source>
        <dbReference type="ARBA" id="ARBA00023002"/>
    </source>
</evidence>
<reference evidence="3 4" key="1">
    <citation type="submission" date="2020-02" db="EMBL/GenBank/DDBJ databases">
        <authorList>
            <person name="Li X.-J."/>
            <person name="Feng X.-M."/>
        </authorList>
    </citation>
    <scope>NUCLEOTIDE SEQUENCE [LARGE SCALE GENOMIC DNA]</scope>
    <source>
        <strain evidence="3 4">CGMCC 4.7225</strain>
    </source>
</reference>
<organism evidence="3 4">
    <name type="scientific">Phytoactinopolyspora alkaliphila</name>
    <dbReference type="NCBI Taxonomy" id="1783498"/>
    <lineage>
        <taxon>Bacteria</taxon>
        <taxon>Bacillati</taxon>
        <taxon>Actinomycetota</taxon>
        <taxon>Actinomycetes</taxon>
        <taxon>Jiangellales</taxon>
        <taxon>Jiangellaceae</taxon>
        <taxon>Phytoactinopolyspora</taxon>
    </lineage>
</organism>
<dbReference type="PANTHER" id="PTHR43818">
    <property type="entry name" value="BCDNA.GH03377"/>
    <property type="match status" value="1"/>
</dbReference>
<dbReference type="RefSeq" id="WP_163817330.1">
    <property type="nucleotide sequence ID" value="NZ_JAAGOB010000003.1"/>
</dbReference>
<feature type="domain" description="Gfo/Idh/MocA-like oxidoreductase N-terminal" evidence="2">
    <location>
        <begin position="10"/>
        <end position="127"/>
    </location>
</feature>
<dbReference type="EMBL" id="JAAGOB010000003">
    <property type="protein sequence ID" value="NED94991.1"/>
    <property type="molecule type" value="Genomic_DNA"/>
</dbReference>
<evidence type="ECO:0000313" key="3">
    <source>
        <dbReference type="EMBL" id="NED94991.1"/>
    </source>
</evidence>
<keyword evidence="4" id="KW-1185">Reference proteome</keyword>
<dbReference type="GO" id="GO:0016491">
    <property type="term" value="F:oxidoreductase activity"/>
    <property type="evidence" value="ECO:0007669"/>
    <property type="project" value="UniProtKB-KW"/>
</dbReference>
<dbReference type="SUPFAM" id="SSF51735">
    <property type="entry name" value="NAD(P)-binding Rossmann-fold domains"/>
    <property type="match status" value="1"/>
</dbReference>
<dbReference type="GO" id="GO:0000166">
    <property type="term" value="F:nucleotide binding"/>
    <property type="evidence" value="ECO:0007669"/>
    <property type="project" value="InterPro"/>
</dbReference>
<keyword evidence="1" id="KW-0560">Oxidoreductase</keyword>